<name>A0ABD6VU10_9GAMM</name>
<evidence type="ECO:0000313" key="8">
    <source>
        <dbReference type="Proteomes" id="UP000237274"/>
    </source>
</evidence>
<evidence type="ECO:0000259" key="3">
    <source>
        <dbReference type="Pfam" id="PF15976"/>
    </source>
</evidence>
<comment type="caution">
    <text evidence="6">The sequence shown here is derived from an EMBL/GenBank/DDBJ whole genome shotgun (WGS) entry which is preliminary data.</text>
</comment>
<reference evidence="6 8" key="2">
    <citation type="submission" date="2017-01" db="EMBL/GenBank/DDBJ databases">
        <title>Comparative Genomics of 38 Pectobacterium strains comprising three species revealed the characteristics of Pectobacterium carotovorum.</title>
        <authorList>
            <person name="Xie H."/>
            <person name="Ma Y."/>
            <person name="Li X."/>
        </authorList>
    </citation>
    <scope>NUCLEOTIDE SEQUENCE [LARGE SCALE GENOMIC DNA]</scope>
    <source>
        <strain evidence="6 8">Q142</strain>
    </source>
</reference>
<evidence type="ECO:0000256" key="1">
    <source>
        <dbReference type="ARBA" id="ARBA00022729"/>
    </source>
</evidence>
<dbReference type="PANTHER" id="PTHR30451:SF5">
    <property type="entry name" value="SLR0019 PROTEIN"/>
    <property type="match status" value="1"/>
</dbReference>
<evidence type="ECO:0000256" key="2">
    <source>
        <dbReference type="SAM" id="SignalP"/>
    </source>
</evidence>
<sequence>MNKNITISMVICGVMVAAGISTSNASNSLQVPVGFEDIFDARNNSIVDVIYNDLSITSLSVEYDRNEVLLASPGILVEKITAVDMPPLIFTSDVLLKKLSAPLKRINRQGTVGDHIAVELDEANSTLRLVFPDSYFKSSKKTYDKVYIPHRSNAGFVHNHNVNYLSDSWDDSLSVSANETLNLTGNSYVKSSWSYTKDIDFSLDELALYLESRDLRYKAGRQRINDNFTSSTPSMAFSFFNSISFDGVALGYLSDNYLDSGSGAASPVSLYLSQAGTVEVYRNGRLIDIQQFPAGLQYLDTRSWPSGGYNVVMVSRLANGVREEKVQPFFKRNGMFRSGDVEFLIQGGRYDAYRGKFYSRYSSKNCDHCSVWKQDVSNNHFVSTTLGYTTESALTLGGGWLMDGYQHYANTSVDIPINSWIAERLYLDGIYSANGSSGYQAGISKNFSQLGLNLSYRENRFRGDRQDFRRFGIVPTYDYNYLQFSASTFLPWNIGLGMSYGMNTLYQEYGRQNKNTFETWDVNLSRDFGLLENMNLRVDLGYYRGVNTVTHNQPRRVNSEDRVFAQFSLGMRERSYNHYQSLYLRSRLNSGGNNLYGANYALNLDNPSFDKGGKYSLNAGVNSDSSGESSGNLGVTMNNRLGHSAAGISRSFGKNSYQQYYLSQRGGFVAGDGDIAWSQGDTSSALIIDATALPEGDFFETRNRNMQSVVVKGGKKTVLAIDSYQKIDPNVEQLFTGKTNTFYNLDVKAPSTWAMPGQVYRVDVSATRNQTVTGRLYVNGQPLTNARVVGGNSLSDEEGLFVGDFSLKTDERLTSLTVKKEGQNYVCPLLEQNVRVTQGIMQIREVNCEVQ</sequence>
<feature type="signal peptide" evidence="2">
    <location>
        <begin position="1"/>
        <end position="25"/>
    </location>
</feature>
<evidence type="ECO:0000313" key="5">
    <source>
        <dbReference type="EMBL" id="KGA41360.1"/>
    </source>
</evidence>
<evidence type="ECO:0000313" key="7">
    <source>
        <dbReference type="Proteomes" id="UP000029447"/>
    </source>
</evidence>
<dbReference type="InterPro" id="IPR032636">
    <property type="entry name" value="Pilus_assem_E-set-like_dom"/>
</dbReference>
<dbReference type="PANTHER" id="PTHR30451">
    <property type="entry name" value="OUTER MEMBRANE USHER PROTEIN"/>
    <property type="match status" value="1"/>
</dbReference>
<keyword evidence="7" id="KW-1185">Reference proteome</keyword>
<dbReference type="Pfam" id="PF15976">
    <property type="entry name" value="CooC_C"/>
    <property type="match status" value="1"/>
</dbReference>
<dbReference type="InterPro" id="IPR031917">
    <property type="entry name" value="Pilus_assem_C"/>
</dbReference>
<dbReference type="EMBL" id="MTAO01000001">
    <property type="protein sequence ID" value="POE28762.1"/>
    <property type="molecule type" value="Genomic_DNA"/>
</dbReference>
<organism evidence="6 8">
    <name type="scientific">Pectobacterium odoriferum</name>
    <dbReference type="NCBI Taxonomy" id="78398"/>
    <lineage>
        <taxon>Bacteria</taxon>
        <taxon>Pseudomonadati</taxon>
        <taxon>Pseudomonadota</taxon>
        <taxon>Gammaproteobacteria</taxon>
        <taxon>Enterobacterales</taxon>
        <taxon>Pectobacteriaceae</taxon>
        <taxon>Pectobacterium</taxon>
    </lineage>
</organism>
<evidence type="ECO:0000313" key="6">
    <source>
        <dbReference type="EMBL" id="POE28762.1"/>
    </source>
</evidence>
<keyword evidence="1 2" id="KW-0732">Signal</keyword>
<feature type="domain" description="Pilus assembly protein E-set like" evidence="4">
    <location>
        <begin position="265"/>
        <end position="331"/>
    </location>
</feature>
<dbReference type="AlphaFoldDB" id="A0ABD6VU10"/>
<dbReference type="EMBL" id="JQOF01000008">
    <property type="protein sequence ID" value="KGA41360.1"/>
    <property type="molecule type" value="Genomic_DNA"/>
</dbReference>
<reference evidence="5 7" key="1">
    <citation type="submission" date="2014-08" db="EMBL/GenBank/DDBJ databases">
        <title>Genome sequences of NCPPB Pectobacterium isolates.</title>
        <authorList>
            <person name="Glover R.H."/>
            <person name="Sapp M."/>
            <person name="Elphinstone J."/>
        </authorList>
    </citation>
    <scope>NUCLEOTIDE SEQUENCE [LARGE SCALE GENOMIC DNA]</scope>
    <source>
        <strain evidence="5 7">NCPPB3841</strain>
    </source>
</reference>
<evidence type="ECO:0000259" key="4">
    <source>
        <dbReference type="Pfam" id="PF16967"/>
    </source>
</evidence>
<accession>A0ABD6VU10</accession>
<dbReference type="RefSeq" id="WP_039493119.1">
    <property type="nucleotide sequence ID" value="NZ_MTAH01000003.1"/>
</dbReference>
<feature type="chain" id="PRO_5044727254" evidence="2">
    <location>
        <begin position="26"/>
        <end position="851"/>
    </location>
</feature>
<gene>
    <name evidence="6" type="ORF">BV926_00125</name>
    <name evidence="5" type="ORF">KU75_11255</name>
</gene>
<protein>
    <submittedName>
        <fullName evidence="6">CFA/I fimbrial subunit C</fullName>
    </submittedName>
</protein>
<dbReference type="Proteomes" id="UP000029447">
    <property type="component" value="Unassembled WGS sequence"/>
</dbReference>
<dbReference type="Pfam" id="PF16967">
    <property type="entry name" value="TcfC"/>
    <property type="match status" value="1"/>
</dbReference>
<proteinExistence type="predicted"/>
<dbReference type="InterPro" id="IPR000015">
    <property type="entry name" value="Fimb_usher"/>
</dbReference>
<feature type="domain" description="Pilus assembly protein C-terminal" evidence="3">
    <location>
        <begin position="755"/>
        <end position="848"/>
    </location>
</feature>
<dbReference type="Proteomes" id="UP000237274">
    <property type="component" value="Unassembled WGS sequence"/>
</dbReference>